<evidence type="ECO:0000256" key="1">
    <source>
        <dbReference type="SAM" id="MobiDB-lite"/>
    </source>
</evidence>
<dbReference type="Pfam" id="PF06371">
    <property type="entry name" value="Drf_GBD"/>
    <property type="match status" value="1"/>
</dbReference>
<accession>A0ABY7DM40</accession>
<sequence length="274" mass="30303">MASTKRNLRALSNLTIILPKENNGFVPSISPIAQEVSPLPSSVHDLGKVGVEHEDTKETVFLNKVTDSEKGDGSKVTSNSDGVRGEFNDVELQKTDFEKVKEILRTIESQQSADVDKALDTVGDDEANYTDNPDTTGNLDKEKDPIEEVTPKRTTSGESVHPKKQLRGQRSEGRLAALVSDIAFSQSLVQLLRDPTVFNFTRLRQKLKSDDRRWMSGFLKLGGLEMLFEGLRSFGSYSGSFSNLIQRLECVMCIKTVMNSQIGMQTITSSGKVK</sequence>
<proteinExistence type="predicted"/>
<dbReference type="Gene3D" id="1.25.10.10">
    <property type="entry name" value="Leucine-rich Repeat Variant"/>
    <property type="match status" value="1"/>
</dbReference>
<feature type="region of interest" description="Disordered" evidence="1">
    <location>
        <begin position="115"/>
        <end position="169"/>
    </location>
</feature>
<dbReference type="Proteomes" id="UP001164746">
    <property type="component" value="Chromosome 3"/>
</dbReference>
<protein>
    <submittedName>
        <fullName evidence="3">INF2-like protein</fullName>
    </submittedName>
</protein>
<name>A0ABY7DM40_MYAAR</name>
<dbReference type="InterPro" id="IPR011989">
    <property type="entry name" value="ARM-like"/>
</dbReference>
<feature type="domain" description="Formin GTPase-binding" evidence="2">
    <location>
        <begin position="186"/>
        <end position="268"/>
    </location>
</feature>
<dbReference type="EMBL" id="CP111014">
    <property type="protein sequence ID" value="WAQ98021.1"/>
    <property type="molecule type" value="Genomic_DNA"/>
</dbReference>
<dbReference type="InterPro" id="IPR010473">
    <property type="entry name" value="GTPase-bd"/>
</dbReference>
<dbReference type="PANTHER" id="PTHR46345:SF8">
    <property type="entry name" value="FORMIN 3, ISOFORM B"/>
    <property type="match status" value="1"/>
</dbReference>
<evidence type="ECO:0000259" key="2">
    <source>
        <dbReference type="Pfam" id="PF06371"/>
    </source>
</evidence>
<dbReference type="InterPro" id="IPR016024">
    <property type="entry name" value="ARM-type_fold"/>
</dbReference>
<gene>
    <name evidence="3" type="ORF">MAR_022394</name>
</gene>
<organism evidence="3 4">
    <name type="scientific">Mya arenaria</name>
    <name type="common">Soft-shell clam</name>
    <dbReference type="NCBI Taxonomy" id="6604"/>
    <lineage>
        <taxon>Eukaryota</taxon>
        <taxon>Metazoa</taxon>
        <taxon>Spiralia</taxon>
        <taxon>Lophotrochozoa</taxon>
        <taxon>Mollusca</taxon>
        <taxon>Bivalvia</taxon>
        <taxon>Autobranchia</taxon>
        <taxon>Heteroconchia</taxon>
        <taxon>Euheterodonta</taxon>
        <taxon>Imparidentia</taxon>
        <taxon>Neoheterodontei</taxon>
        <taxon>Myida</taxon>
        <taxon>Myoidea</taxon>
        <taxon>Myidae</taxon>
        <taxon>Mya</taxon>
    </lineage>
</organism>
<dbReference type="SUPFAM" id="SSF48371">
    <property type="entry name" value="ARM repeat"/>
    <property type="match status" value="1"/>
</dbReference>
<evidence type="ECO:0000313" key="3">
    <source>
        <dbReference type="EMBL" id="WAQ98021.1"/>
    </source>
</evidence>
<dbReference type="PANTHER" id="PTHR46345">
    <property type="entry name" value="INVERTED FORMIN-2"/>
    <property type="match status" value="1"/>
</dbReference>
<feature type="compositionally biased region" description="Polar residues" evidence="1">
    <location>
        <begin position="129"/>
        <end position="138"/>
    </location>
</feature>
<reference evidence="3" key="1">
    <citation type="submission" date="2022-11" db="EMBL/GenBank/DDBJ databases">
        <title>Centuries of genome instability and evolution in soft-shell clam transmissible cancer (bioRxiv).</title>
        <authorList>
            <person name="Hart S.F.M."/>
            <person name="Yonemitsu M.A."/>
            <person name="Giersch R.M."/>
            <person name="Beal B.F."/>
            <person name="Arriagada G."/>
            <person name="Davis B.W."/>
            <person name="Ostrander E.A."/>
            <person name="Goff S.P."/>
            <person name="Metzger M.J."/>
        </authorList>
    </citation>
    <scope>NUCLEOTIDE SEQUENCE</scope>
    <source>
        <strain evidence="3">MELC-2E11</strain>
        <tissue evidence="3">Siphon/mantle</tissue>
    </source>
</reference>
<feature type="compositionally biased region" description="Basic and acidic residues" evidence="1">
    <location>
        <begin position="139"/>
        <end position="151"/>
    </location>
</feature>
<keyword evidence="4" id="KW-1185">Reference proteome</keyword>
<evidence type="ECO:0000313" key="4">
    <source>
        <dbReference type="Proteomes" id="UP001164746"/>
    </source>
</evidence>